<dbReference type="SMART" id="SM00507">
    <property type="entry name" value="HNHc"/>
    <property type="match status" value="1"/>
</dbReference>
<dbReference type="GO" id="GO:0003676">
    <property type="term" value="F:nucleic acid binding"/>
    <property type="evidence" value="ECO:0007669"/>
    <property type="project" value="InterPro"/>
</dbReference>
<dbReference type="PANTHER" id="PTHR33877:SF2">
    <property type="entry name" value="OS07G0170200 PROTEIN"/>
    <property type="match status" value="1"/>
</dbReference>
<keyword evidence="2" id="KW-0540">Nuclease</keyword>
<feature type="domain" description="HNH nuclease" evidence="1">
    <location>
        <begin position="69"/>
        <end position="119"/>
    </location>
</feature>
<name>A0A4Q7XC26_9ACTN</name>
<dbReference type="CDD" id="cd00085">
    <property type="entry name" value="HNHc"/>
    <property type="match status" value="1"/>
</dbReference>
<gene>
    <name evidence="2" type="ORF">EV645_2386</name>
</gene>
<evidence type="ECO:0000313" key="2">
    <source>
        <dbReference type="EMBL" id="RZU20159.1"/>
    </source>
</evidence>
<dbReference type="EMBL" id="SHKR01000011">
    <property type="protein sequence ID" value="RZU20159.1"/>
    <property type="molecule type" value="Genomic_DNA"/>
</dbReference>
<proteinExistence type="predicted"/>
<dbReference type="InterPro" id="IPR052892">
    <property type="entry name" value="NA-targeting_endonuclease"/>
</dbReference>
<keyword evidence="3" id="KW-1185">Reference proteome</keyword>
<dbReference type="InterPro" id="IPR003615">
    <property type="entry name" value="HNH_nuc"/>
</dbReference>
<dbReference type="Gene3D" id="1.10.30.50">
    <property type="match status" value="1"/>
</dbReference>
<dbReference type="GO" id="GO:0004519">
    <property type="term" value="F:endonuclease activity"/>
    <property type="evidence" value="ECO:0007669"/>
    <property type="project" value="UniProtKB-KW"/>
</dbReference>
<organism evidence="2 3">
    <name type="scientific">Kribbella rubisoli</name>
    <dbReference type="NCBI Taxonomy" id="3075929"/>
    <lineage>
        <taxon>Bacteria</taxon>
        <taxon>Bacillati</taxon>
        <taxon>Actinomycetota</taxon>
        <taxon>Actinomycetes</taxon>
        <taxon>Propionibacteriales</taxon>
        <taxon>Kribbellaceae</taxon>
        <taxon>Kribbella</taxon>
    </lineage>
</organism>
<evidence type="ECO:0000313" key="3">
    <source>
        <dbReference type="Proteomes" id="UP000292027"/>
    </source>
</evidence>
<dbReference type="Proteomes" id="UP000292027">
    <property type="component" value="Unassembled WGS sequence"/>
</dbReference>
<dbReference type="PANTHER" id="PTHR33877">
    <property type="entry name" value="SLL1193 PROTEIN"/>
    <property type="match status" value="1"/>
</dbReference>
<dbReference type="OrthoDB" id="9802901at2"/>
<reference evidence="2 3" key="1">
    <citation type="journal article" date="2015" name="Stand. Genomic Sci.">
        <title>Genomic Encyclopedia of Bacterial and Archaeal Type Strains, Phase III: the genomes of soil and plant-associated and newly described type strains.</title>
        <authorList>
            <person name="Whitman W.B."/>
            <person name="Woyke T."/>
            <person name="Klenk H.P."/>
            <person name="Zhou Y."/>
            <person name="Lilburn T.G."/>
            <person name="Beck B.J."/>
            <person name="De Vos P."/>
            <person name="Vandamme P."/>
            <person name="Eisen J.A."/>
            <person name="Garrity G."/>
            <person name="Hugenholtz P."/>
            <person name="Kyrpides N.C."/>
        </authorList>
    </citation>
    <scope>NUCLEOTIDE SEQUENCE [LARGE SCALE GENOMIC DNA]</scope>
    <source>
        <strain evidence="2 3">VKM Ac-2540</strain>
    </source>
</reference>
<dbReference type="Pfam" id="PF01844">
    <property type="entry name" value="HNH"/>
    <property type="match status" value="1"/>
</dbReference>
<accession>A0A4Q7XC26</accession>
<protein>
    <submittedName>
        <fullName evidence="2">5-methylcytosine-specific restriction endonuclease McrA</fullName>
    </submittedName>
</protein>
<keyword evidence="2" id="KW-0255">Endonuclease</keyword>
<dbReference type="GO" id="GO:0008270">
    <property type="term" value="F:zinc ion binding"/>
    <property type="evidence" value="ECO:0007669"/>
    <property type="project" value="InterPro"/>
</dbReference>
<comment type="caution">
    <text evidence="2">The sequence shown here is derived from an EMBL/GenBank/DDBJ whole genome shotgun (WGS) entry which is preliminary data.</text>
</comment>
<dbReference type="RefSeq" id="WP_130442568.1">
    <property type="nucleotide sequence ID" value="NZ_SHKR01000011.1"/>
</dbReference>
<dbReference type="InterPro" id="IPR002711">
    <property type="entry name" value="HNH"/>
</dbReference>
<dbReference type="AlphaFoldDB" id="A0A4Q7XC26"/>
<evidence type="ECO:0000259" key="1">
    <source>
        <dbReference type="SMART" id="SM00507"/>
    </source>
</evidence>
<sequence>MSVIVLNASYEPLHTVSIQHAIRMLVREVAVVEEAHGERTIGPFPVPRVLRLVRYVVTHWRYAAGRMKYSKHGVLRRDKFRCAYCGLENADTMDHVQPRSRGGRTEWLNAVAAHASCNERKGNRTPSEADMPLLWQPWVPTRAELVIDR</sequence>
<keyword evidence="2" id="KW-0378">Hydrolase</keyword>